<evidence type="ECO:0000313" key="3">
    <source>
        <dbReference type="EMBL" id="VDN30505.1"/>
    </source>
</evidence>
<reference evidence="5" key="1">
    <citation type="submission" date="2016-06" db="UniProtKB">
        <authorList>
            <consortium name="WormBaseParasite"/>
        </authorList>
    </citation>
    <scope>IDENTIFICATION</scope>
</reference>
<dbReference type="InterPro" id="IPR015381">
    <property type="entry name" value="XLF-like_N"/>
</dbReference>
<evidence type="ECO:0000313" key="4">
    <source>
        <dbReference type="Proteomes" id="UP000271098"/>
    </source>
</evidence>
<accession>A0A183EA24</accession>
<evidence type="ECO:0000259" key="2">
    <source>
        <dbReference type="Pfam" id="PF09302"/>
    </source>
</evidence>
<dbReference type="EMBL" id="UYRT01085729">
    <property type="protein sequence ID" value="VDN30505.1"/>
    <property type="molecule type" value="Genomic_DNA"/>
</dbReference>
<feature type="domain" description="XLF-like N-terminal" evidence="2">
    <location>
        <begin position="1"/>
        <end position="76"/>
    </location>
</feature>
<dbReference type="AlphaFoldDB" id="A0A183EA24"/>
<dbReference type="GO" id="GO:0006302">
    <property type="term" value="P:double-strand break repair"/>
    <property type="evidence" value="ECO:0007669"/>
    <property type="project" value="InterPro"/>
</dbReference>
<evidence type="ECO:0000313" key="5">
    <source>
        <dbReference type="WBParaSite" id="GPUH_0001784001-mRNA-1"/>
    </source>
</evidence>
<gene>
    <name evidence="3" type="ORF">GPUH_LOCUS17813</name>
</gene>
<proteinExistence type="predicted"/>
<dbReference type="Pfam" id="PF09302">
    <property type="entry name" value="XLF"/>
    <property type="match status" value="1"/>
</dbReference>
<protein>
    <submittedName>
        <fullName evidence="5">SH2 domain-containing protein</fullName>
    </submittedName>
</protein>
<dbReference type="WBParaSite" id="GPUH_0001784001-mRNA-1">
    <property type="protein sequence ID" value="GPUH_0001784001-mRNA-1"/>
    <property type="gene ID" value="GPUH_0001784001"/>
</dbReference>
<dbReference type="GO" id="GO:0005634">
    <property type="term" value="C:nucleus"/>
    <property type="evidence" value="ECO:0007669"/>
    <property type="project" value="InterPro"/>
</dbReference>
<dbReference type="Proteomes" id="UP000271098">
    <property type="component" value="Unassembled WGS sequence"/>
</dbReference>
<name>A0A183EA24_9BILA</name>
<organism evidence="5">
    <name type="scientific">Gongylonema pulchrum</name>
    <dbReference type="NCBI Taxonomy" id="637853"/>
    <lineage>
        <taxon>Eukaryota</taxon>
        <taxon>Metazoa</taxon>
        <taxon>Ecdysozoa</taxon>
        <taxon>Nematoda</taxon>
        <taxon>Chromadorea</taxon>
        <taxon>Rhabditida</taxon>
        <taxon>Spirurina</taxon>
        <taxon>Spiruromorpha</taxon>
        <taxon>Spiruroidea</taxon>
        <taxon>Gongylonematidae</taxon>
        <taxon>Gongylonema</taxon>
    </lineage>
</organism>
<sequence length="188" mass="20954">MLTDYQRIYYEKAILTKKFSTLNEKLSGPKPTLLAKIRSVFLSSATKVTNEKNEKNMLEFDLETPISKRTLKWHFSGQLLDDSGIYKIVSVRNSGNEFNSLFGKSSVKQLYEAFAVGPDAVQNTGVAVSDDDDDNDGGGGEKKADSDSDSLPPTPPPVGILINASEEREVERIYEVRQSPSKKRKLKF</sequence>
<feature type="region of interest" description="Disordered" evidence="1">
    <location>
        <begin position="123"/>
        <end position="164"/>
    </location>
</feature>
<evidence type="ECO:0000256" key="1">
    <source>
        <dbReference type="SAM" id="MobiDB-lite"/>
    </source>
</evidence>
<dbReference type="OrthoDB" id="5812565at2759"/>
<keyword evidence="4" id="KW-1185">Reference proteome</keyword>
<reference evidence="3 4" key="2">
    <citation type="submission" date="2018-11" db="EMBL/GenBank/DDBJ databases">
        <authorList>
            <consortium name="Pathogen Informatics"/>
        </authorList>
    </citation>
    <scope>NUCLEOTIDE SEQUENCE [LARGE SCALE GENOMIC DNA]</scope>
</reference>